<evidence type="ECO:0000259" key="12">
    <source>
        <dbReference type="Pfam" id="PF01035"/>
    </source>
</evidence>
<gene>
    <name evidence="13" type="primary">AUGUSTUS-3.0.2_15585</name>
    <name evidence="13" type="ORF">TcasGA2_TC015585</name>
</gene>
<dbReference type="OrthoDB" id="1907495at2759"/>
<dbReference type="KEGG" id="tca:662157"/>
<dbReference type="InterPro" id="IPR036388">
    <property type="entry name" value="WH-like_DNA-bd_sf"/>
</dbReference>
<sequence>MGEFVTSLVRKIGPAAHKRAPPLGLVYGTASTKFGNCLAAFQRNALCYLTFYDTEPPLEGLRQAWPNATLYNDILVSENIVKLFEGAASYDLFLKGTDFELEVWEALLKVKKGKTASYEDIARAVGRPRALRAVGRAVGKNPVAYVVPCHRIIRKDGAVYKYASGAERKRKLLEDEGAI</sequence>
<protein>
    <recommendedName>
        <fullName evidence="4">Methylated-DNA--protein-cysteine methyltransferase</fullName>
        <ecNumber evidence="3">2.1.1.63</ecNumber>
    </recommendedName>
    <alternativeName>
        <fullName evidence="9">6-O-methylguanine-DNA methyltransferase</fullName>
    </alternativeName>
    <alternativeName>
        <fullName evidence="10">O-6-methylguanine-DNA-alkyltransferase</fullName>
    </alternativeName>
</protein>
<evidence type="ECO:0000256" key="5">
    <source>
        <dbReference type="ARBA" id="ARBA00022603"/>
    </source>
</evidence>
<evidence type="ECO:0000256" key="3">
    <source>
        <dbReference type="ARBA" id="ARBA00011918"/>
    </source>
</evidence>
<dbReference type="InterPro" id="IPR036217">
    <property type="entry name" value="MethylDNA_cys_MeTrfase_DNAb"/>
</dbReference>
<keyword evidence="7" id="KW-0227">DNA damage</keyword>
<dbReference type="Gene3D" id="1.10.10.10">
    <property type="entry name" value="Winged helix-like DNA-binding domain superfamily/Winged helix DNA-binding domain"/>
    <property type="match status" value="1"/>
</dbReference>
<dbReference type="SUPFAM" id="SSF46767">
    <property type="entry name" value="Methylated DNA-protein cysteine methyltransferase, C-terminal domain"/>
    <property type="match status" value="1"/>
</dbReference>
<dbReference type="Pfam" id="PF01035">
    <property type="entry name" value="DNA_binding_1"/>
    <property type="match status" value="1"/>
</dbReference>
<comment type="similarity">
    <text evidence="2">Belongs to the MGMT family.</text>
</comment>
<keyword evidence="6" id="KW-0808">Transferase</keyword>
<dbReference type="SUPFAM" id="SSF53155">
    <property type="entry name" value="Methylated DNA-protein cysteine methyltransferase domain"/>
    <property type="match status" value="1"/>
</dbReference>
<dbReference type="GO" id="GO:0032259">
    <property type="term" value="P:methylation"/>
    <property type="evidence" value="ECO:0007669"/>
    <property type="project" value="UniProtKB-KW"/>
</dbReference>
<evidence type="ECO:0000256" key="4">
    <source>
        <dbReference type="ARBA" id="ARBA00015377"/>
    </source>
</evidence>
<evidence type="ECO:0000256" key="6">
    <source>
        <dbReference type="ARBA" id="ARBA00022679"/>
    </source>
</evidence>
<dbReference type="OMA" id="FASNETM"/>
<comment type="catalytic activity">
    <reaction evidence="11">
        <text>a 6-O-methyl-2'-deoxyguanosine in DNA + L-cysteinyl-[protein] = S-methyl-L-cysteinyl-[protein] + a 2'-deoxyguanosine in DNA</text>
        <dbReference type="Rhea" id="RHEA:24000"/>
        <dbReference type="Rhea" id="RHEA-COMP:10131"/>
        <dbReference type="Rhea" id="RHEA-COMP:10132"/>
        <dbReference type="Rhea" id="RHEA-COMP:11367"/>
        <dbReference type="Rhea" id="RHEA-COMP:11368"/>
        <dbReference type="ChEBI" id="CHEBI:29950"/>
        <dbReference type="ChEBI" id="CHEBI:82612"/>
        <dbReference type="ChEBI" id="CHEBI:85445"/>
        <dbReference type="ChEBI" id="CHEBI:85448"/>
        <dbReference type="EC" id="2.1.1.63"/>
    </reaction>
</comment>
<proteinExistence type="inferred from homology"/>
<dbReference type="InParanoid" id="D2A5R7"/>
<dbReference type="GO" id="GO:0006281">
    <property type="term" value="P:DNA repair"/>
    <property type="evidence" value="ECO:0007669"/>
    <property type="project" value="UniProtKB-KW"/>
</dbReference>
<dbReference type="EMBL" id="KQ971345">
    <property type="protein sequence ID" value="EFA05409.1"/>
    <property type="molecule type" value="Genomic_DNA"/>
</dbReference>
<evidence type="ECO:0000256" key="9">
    <source>
        <dbReference type="ARBA" id="ARBA00030795"/>
    </source>
</evidence>
<accession>D2A5R7</accession>
<feature type="domain" description="Methylated-DNA-[protein]-cysteine S-methyltransferase DNA binding" evidence="12">
    <location>
        <begin position="98"/>
        <end position="178"/>
    </location>
</feature>
<dbReference type="InterPro" id="IPR014048">
    <property type="entry name" value="MethylDNA_cys_MeTrfase_DNA-bd"/>
</dbReference>
<evidence type="ECO:0000313" key="14">
    <source>
        <dbReference type="Proteomes" id="UP000007266"/>
    </source>
</evidence>
<keyword evidence="5" id="KW-0489">Methyltransferase</keyword>
<dbReference type="InterPro" id="IPR001497">
    <property type="entry name" value="MethylDNA_cys_MeTrfase_AS"/>
</dbReference>
<dbReference type="eggNOG" id="KOG4062">
    <property type="taxonomic scope" value="Eukaryota"/>
</dbReference>
<dbReference type="EC" id="2.1.1.63" evidence="3"/>
<name>D2A5R7_TRICA</name>
<dbReference type="Gene3D" id="3.30.160.70">
    <property type="entry name" value="Methylated DNA-protein cysteine methyltransferase domain"/>
    <property type="match status" value="1"/>
</dbReference>
<evidence type="ECO:0000256" key="10">
    <source>
        <dbReference type="ARBA" id="ARBA00031621"/>
    </source>
</evidence>
<evidence type="ECO:0000256" key="11">
    <source>
        <dbReference type="ARBA" id="ARBA00049348"/>
    </source>
</evidence>
<dbReference type="FunFam" id="1.10.10.10:FF:000214">
    <property type="entry name" value="Methylated-DNA--protein-cysteine methyltransferase"/>
    <property type="match status" value="1"/>
</dbReference>
<evidence type="ECO:0000256" key="8">
    <source>
        <dbReference type="ARBA" id="ARBA00023204"/>
    </source>
</evidence>
<dbReference type="Proteomes" id="UP000007266">
    <property type="component" value="Linkage group 6"/>
</dbReference>
<reference evidence="13 14" key="1">
    <citation type="journal article" date="2008" name="Nature">
        <title>The genome of the model beetle and pest Tribolium castaneum.</title>
        <authorList>
            <consortium name="Tribolium Genome Sequencing Consortium"/>
            <person name="Richards S."/>
            <person name="Gibbs R.A."/>
            <person name="Weinstock G.M."/>
            <person name="Brown S.J."/>
            <person name="Denell R."/>
            <person name="Beeman R.W."/>
            <person name="Gibbs R."/>
            <person name="Beeman R.W."/>
            <person name="Brown S.J."/>
            <person name="Bucher G."/>
            <person name="Friedrich M."/>
            <person name="Grimmelikhuijzen C.J."/>
            <person name="Klingler M."/>
            <person name="Lorenzen M."/>
            <person name="Richards S."/>
            <person name="Roth S."/>
            <person name="Schroder R."/>
            <person name="Tautz D."/>
            <person name="Zdobnov E.M."/>
            <person name="Muzny D."/>
            <person name="Gibbs R.A."/>
            <person name="Weinstock G.M."/>
            <person name="Attaway T."/>
            <person name="Bell S."/>
            <person name="Buhay C.J."/>
            <person name="Chandrabose M.N."/>
            <person name="Chavez D."/>
            <person name="Clerk-Blankenburg K.P."/>
            <person name="Cree A."/>
            <person name="Dao M."/>
            <person name="Davis C."/>
            <person name="Chacko J."/>
            <person name="Dinh H."/>
            <person name="Dugan-Rocha S."/>
            <person name="Fowler G."/>
            <person name="Garner T.T."/>
            <person name="Garnes J."/>
            <person name="Gnirke A."/>
            <person name="Hawes A."/>
            <person name="Hernandez J."/>
            <person name="Hines S."/>
            <person name="Holder M."/>
            <person name="Hume J."/>
            <person name="Jhangiani S.N."/>
            <person name="Joshi V."/>
            <person name="Khan Z.M."/>
            <person name="Jackson L."/>
            <person name="Kovar C."/>
            <person name="Kowis A."/>
            <person name="Lee S."/>
            <person name="Lewis L.R."/>
            <person name="Margolis J."/>
            <person name="Morgan M."/>
            <person name="Nazareth L.V."/>
            <person name="Nguyen N."/>
            <person name="Okwuonu G."/>
            <person name="Parker D."/>
            <person name="Richards S."/>
            <person name="Ruiz S.J."/>
            <person name="Santibanez J."/>
            <person name="Savard J."/>
            <person name="Scherer S.E."/>
            <person name="Schneider B."/>
            <person name="Sodergren E."/>
            <person name="Tautz D."/>
            <person name="Vattahil S."/>
            <person name="Villasana D."/>
            <person name="White C.S."/>
            <person name="Wright R."/>
            <person name="Park Y."/>
            <person name="Beeman R.W."/>
            <person name="Lord J."/>
            <person name="Oppert B."/>
            <person name="Lorenzen M."/>
            <person name="Brown S."/>
            <person name="Wang L."/>
            <person name="Savard J."/>
            <person name="Tautz D."/>
            <person name="Richards S."/>
            <person name="Weinstock G."/>
            <person name="Gibbs R.A."/>
            <person name="Liu Y."/>
            <person name="Worley K."/>
            <person name="Weinstock G."/>
            <person name="Elsik C.G."/>
            <person name="Reese J.T."/>
            <person name="Elhaik E."/>
            <person name="Landan G."/>
            <person name="Graur D."/>
            <person name="Arensburger P."/>
            <person name="Atkinson P."/>
            <person name="Beeman R.W."/>
            <person name="Beidler J."/>
            <person name="Brown S.J."/>
            <person name="Demuth J.P."/>
            <person name="Drury D.W."/>
            <person name="Du Y.Z."/>
            <person name="Fujiwara H."/>
            <person name="Lorenzen M."/>
            <person name="Maselli V."/>
            <person name="Osanai M."/>
            <person name="Park Y."/>
            <person name="Robertson H.M."/>
            <person name="Tu Z."/>
            <person name="Wang J.J."/>
            <person name="Wang S."/>
            <person name="Richards S."/>
            <person name="Song H."/>
            <person name="Zhang L."/>
            <person name="Sodergren E."/>
            <person name="Werner D."/>
            <person name="Stanke M."/>
            <person name="Morgenstern B."/>
            <person name="Solovyev V."/>
            <person name="Kosarev P."/>
            <person name="Brown G."/>
            <person name="Chen H.C."/>
            <person name="Ermolaeva O."/>
            <person name="Hlavina W."/>
            <person name="Kapustin Y."/>
            <person name="Kiryutin B."/>
            <person name="Kitts P."/>
            <person name="Maglott D."/>
            <person name="Pruitt K."/>
            <person name="Sapojnikov V."/>
            <person name="Souvorov A."/>
            <person name="Mackey A.J."/>
            <person name="Waterhouse R.M."/>
            <person name="Wyder S."/>
            <person name="Zdobnov E.M."/>
            <person name="Zdobnov E.M."/>
            <person name="Wyder S."/>
            <person name="Kriventseva E.V."/>
            <person name="Kadowaki T."/>
            <person name="Bork P."/>
            <person name="Aranda M."/>
            <person name="Bao R."/>
            <person name="Beermann A."/>
            <person name="Berns N."/>
            <person name="Bolognesi R."/>
            <person name="Bonneton F."/>
            <person name="Bopp D."/>
            <person name="Brown S.J."/>
            <person name="Bucher G."/>
            <person name="Butts T."/>
            <person name="Chaumot A."/>
            <person name="Denell R.E."/>
            <person name="Ferrier D.E."/>
            <person name="Friedrich M."/>
            <person name="Gordon C.M."/>
            <person name="Jindra M."/>
            <person name="Klingler M."/>
            <person name="Lan Q."/>
            <person name="Lattorff H.M."/>
            <person name="Laudet V."/>
            <person name="von Levetsow C."/>
            <person name="Liu Z."/>
            <person name="Lutz R."/>
            <person name="Lynch J.A."/>
            <person name="da Fonseca R.N."/>
            <person name="Posnien N."/>
            <person name="Reuter R."/>
            <person name="Roth S."/>
            <person name="Savard J."/>
            <person name="Schinko J.B."/>
            <person name="Schmitt C."/>
            <person name="Schoppmeier M."/>
            <person name="Schroder R."/>
            <person name="Shippy T.D."/>
            <person name="Simonnet F."/>
            <person name="Marques-Souza H."/>
            <person name="Tautz D."/>
            <person name="Tomoyasu Y."/>
            <person name="Trauner J."/>
            <person name="Van der Zee M."/>
            <person name="Vervoort M."/>
            <person name="Wittkopp N."/>
            <person name="Wimmer E.A."/>
            <person name="Yang X."/>
            <person name="Jones A.K."/>
            <person name="Sattelle D.B."/>
            <person name="Ebert P.R."/>
            <person name="Nelson D."/>
            <person name="Scott J.G."/>
            <person name="Beeman R.W."/>
            <person name="Muthukrishnan S."/>
            <person name="Kramer K.J."/>
            <person name="Arakane Y."/>
            <person name="Beeman R.W."/>
            <person name="Zhu Q."/>
            <person name="Hogenkamp D."/>
            <person name="Dixit R."/>
            <person name="Oppert B."/>
            <person name="Jiang H."/>
            <person name="Zou Z."/>
            <person name="Marshall J."/>
            <person name="Elpidina E."/>
            <person name="Vinokurov K."/>
            <person name="Oppert C."/>
            <person name="Zou Z."/>
            <person name="Evans J."/>
            <person name="Lu Z."/>
            <person name="Zhao P."/>
            <person name="Sumathipala N."/>
            <person name="Altincicek B."/>
            <person name="Vilcinskas A."/>
            <person name="Williams M."/>
            <person name="Hultmark D."/>
            <person name="Hetru C."/>
            <person name="Jiang H."/>
            <person name="Grimmelikhuijzen C.J."/>
            <person name="Hauser F."/>
            <person name="Cazzamali G."/>
            <person name="Williamson M."/>
            <person name="Park Y."/>
            <person name="Li B."/>
            <person name="Tanaka Y."/>
            <person name="Predel R."/>
            <person name="Neupert S."/>
            <person name="Schachtner J."/>
            <person name="Verleyen P."/>
            <person name="Raible F."/>
            <person name="Bork P."/>
            <person name="Friedrich M."/>
            <person name="Walden K.K."/>
            <person name="Robertson H.M."/>
            <person name="Angeli S."/>
            <person name="Foret S."/>
            <person name="Bucher G."/>
            <person name="Schuetz S."/>
            <person name="Maleszka R."/>
            <person name="Wimmer E.A."/>
            <person name="Beeman R.W."/>
            <person name="Lorenzen M."/>
            <person name="Tomoyasu Y."/>
            <person name="Miller S.C."/>
            <person name="Grossmann D."/>
            <person name="Bucher G."/>
        </authorList>
    </citation>
    <scope>NUCLEOTIDE SEQUENCE [LARGE SCALE GENOMIC DNA]</scope>
    <source>
        <strain evidence="13 14">Georgia GA2</strain>
    </source>
</reference>
<dbReference type="NCBIfam" id="TIGR00589">
    <property type="entry name" value="ogt"/>
    <property type="match status" value="1"/>
</dbReference>
<organism evidence="13 14">
    <name type="scientific">Tribolium castaneum</name>
    <name type="common">Red flour beetle</name>
    <dbReference type="NCBI Taxonomy" id="7070"/>
    <lineage>
        <taxon>Eukaryota</taxon>
        <taxon>Metazoa</taxon>
        <taxon>Ecdysozoa</taxon>
        <taxon>Arthropoda</taxon>
        <taxon>Hexapoda</taxon>
        <taxon>Insecta</taxon>
        <taxon>Pterygota</taxon>
        <taxon>Neoptera</taxon>
        <taxon>Endopterygota</taxon>
        <taxon>Coleoptera</taxon>
        <taxon>Polyphaga</taxon>
        <taxon>Cucujiformia</taxon>
        <taxon>Tenebrionidae</taxon>
        <taxon>Tenebrionidae incertae sedis</taxon>
        <taxon>Tribolium</taxon>
    </lineage>
</organism>
<dbReference type="CDD" id="cd06445">
    <property type="entry name" value="ATase"/>
    <property type="match status" value="1"/>
</dbReference>
<dbReference type="PROSITE" id="PS00374">
    <property type="entry name" value="MGMT"/>
    <property type="match status" value="1"/>
</dbReference>
<keyword evidence="14" id="KW-1185">Reference proteome</keyword>
<evidence type="ECO:0000256" key="2">
    <source>
        <dbReference type="ARBA" id="ARBA00008711"/>
    </source>
</evidence>
<dbReference type="GO" id="GO:0003908">
    <property type="term" value="F:methylated-DNA-[protein]-cysteine S-methyltransferase activity"/>
    <property type="evidence" value="ECO:0007669"/>
    <property type="project" value="UniProtKB-EC"/>
</dbReference>
<dbReference type="PhylomeDB" id="D2A5R7"/>
<comment type="catalytic activity">
    <reaction evidence="1">
        <text>a 4-O-methyl-thymidine in DNA + L-cysteinyl-[protein] = a thymidine in DNA + S-methyl-L-cysteinyl-[protein]</text>
        <dbReference type="Rhea" id="RHEA:53428"/>
        <dbReference type="Rhea" id="RHEA-COMP:10131"/>
        <dbReference type="Rhea" id="RHEA-COMP:10132"/>
        <dbReference type="Rhea" id="RHEA-COMP:13555"/>
        <dbReference type="Rhea" id="RHEA-COMP:13556"/>
        <dbReference type="ChEBI" id="CHEBI:29950"/>
        <dbReference type="ChEBI" id="CHEBI:82612"/>
        <dbReference type="ChEBI" id="CHEBI:137386"/>
        <dbReference type="ChEBI" id="CHEBI:137387"/>
        <dbReference type="EC" id="2.1.1.63"/>
    </reaction>
</comment>
<dbReference type="PANTHER" id="PTHR10815:SF13">
    <property type="entry name" value="METHYLATED-DNA--PROTEIN-CYSTEINE METHYLTRANSFERASE"/>
    <property type="match status" value="1"/>
</dbReference>
<reference evidence="13 14" key="2">
    <citation type="journal article" date="2010" name="Nucleic Acids Res.">
        <title>BeetleBase in 2010: revisions to provide comprehensive genomic information for Tribolium castaneum.</title>
        <authorList>
            <person name="Kim H.S."/>
            <person name="Murphy T."/>
            <person name="Xia J."/>
            <person name="Caragea D."/>
            <person name="Park Y."/>
            <person name="Beeman R.W."/>
            <person name="Lorenzen M.D."/>
            <person name="Butcher S."/>
            <person name="Manak J.R."/>
            <person name="Brown S.J."/>
        </authorList>
    </citation>
    <scope>GENOME REANNOTATION</scope>
    <source>
        <strain evidence="13 14">Georgia GA2</strain>
    </source>
</reference>
<evidence type="ECO:0000256" key="7">
    <source>
        <dbReference type="ARBA" id="ARBA00022763"/>
    </source>
</evidence>
<keyword evidence="8" id="KW-0234">DNA repair</keyword>
<dbReference type="PANTHER" id="PTHR10815">
    <property type="entry name" value="METHYLATED-DNA--PROTEIN-CYSTEINE METHYLTRANSFERASE"/>
    <property type="match status" value="1"/>
</dbReference>
<dbReference type="AlphaFoldDB" id="D2A5R7"/>
<evidence type="ECO:0000313" key="13">
    <source>
        <dbReference type="EMBL" id="EFA05409.1"/>
    </source>
</evidence>
<dbReference type="STRING" id="7070.D2A5R7"/>
<dbReference type="HOGENOM" id="CLU_000445_52_2_1"/>
<dbReference type="InterPro" id="IPR036631">
    <property type="entry name" value="MGMT_N_sf"/>
</dbReference>
<evidence type="ECO:0000256" key="1">
    <source>
        <dbReference type="ARBA" id="ARBA00001286"/>
    </source>
</evidence>